<evidence type="ECO:0008006" key="3">
    <source>
        <dbReference type="Google" id="ProtNLM"/>
    </source>
</evidence>
<accession>A0ABY1Y7G7</accession>
<sequence>MQPLKAVTKEKESRASLDAQGTLHLIRASIAFSENRLDFRAHAVVQRSIKVTLKKLRLLFRAEAAL</sequence>
<proteinExistence type="predicted"/>
<keyword evidence="2" id="KW-1185">Reference proteome</keyword>
<dbReference type="Proteomes" id="UP000294239">
    <property type="component" value="Unassembled WGS sequence"/>
</dbReference>
<gene>
    <name evidence="1" type="ORF">EYC79_12480</name>
</gene>
<dbReference type="EMBL" id="SISF01000030">
    <property type="protein sequence ID" value="TBN12231.1"/>
    <property type="molecule type" value="Genomic_DNA"/>
</dbReference>
<protein>
    <recommendedName>
        <fullName evidence="3">Transposase</fullName>
    </recommendedName>
</protein>
<evidence type="ECO:0000313" key="1">
    <source>
        <dbReference type="EMBL" id="TBN12231.1"/>
    </source>
</evidence>
<comment type="caution">
    <text evidence="1">The sequence shown here is derived from an EMBL/GenBank/DDBJ whole genome shotgun (WGS) entry which is preliminary data.</text>
</comment>
<reference evidence="1 2" key="1">
    <citation type="submission" date="2019-02" db="EMBL/GenBank/DDBJ databases">
        <title>Current taxonomic status of genus Agrobacterium and description of Agrobacterium cavarae sp. nov. isolated from maize roots.</title>
        <authorList>
            <person name="Flores-Felix J.D."/>
            <person name="Menendez E."/>
            <person name="Ramirez-Bahena M.H."/>
            <person name="Garcia-Fraile P."/>
            <person name="Velazquez E."/>
        </authorList>
    </citation>
    <scope>NUCLEOTIDE SEQUENCE [LARGE SCALE GENOMIC DNA]</scope>
    <source>
        <strain evidence="1 2">RZME10</strain>
    </source>
</reference>
<organism evidence="1 2">
    <name type="scientific">Agrobacterium cavarae</name>
    <dbReference type="NCBI Taxonomy" id="2528239"/>
    <lineage>
        <taxon>Bacteria</taxon>
        <taxon>Pseudomonadati</taxon>
        <taxon>Pseudomonadota</taxon>
        <taxon>Alphaproteobacteria</taxon>
        <taxon>Hyphomicrobiales</taxon>
        <taxon>Rhizobiaceae</taxon>
        <taxon>Rhizobium/Agrobacterium group</taxon>
        <taxon>Agrobacterium</taxon>
    </lineage>
</organism>
<name>A0ABY1Y7G7_9HYPH</name>
<evidence type="ECO:0000313" key="2">
    <source>
        <dbReference type="Proteomes" id="UP000294239"/>
    </source>
</evidence>